<dbReference type="Pfam" id="PF03886">
    <property type="entry name" value="ABC_trans_aux"/>
    <property type="match status" value="1"/>
</dbReference>
<accession>A0A4P7UM79</accession>
<dbReference type="OrthoDB" id="5372878at2"/>
<proteinExistence type="predicted"/>
<dbReference type="RefSeq" id="WP_136400087.1">
    <property type="nucleotide sequence ID" value="NZ_CP036295.1"/>
</dbReference>
<dbReference type="Gene3D" id="3.40.50.10610">
    <property type="entry name" value="ABC-type transport auxiliary lipoprotein component"/>
    <property type="match status" value="1"/>
</dbReference>
<sequence length="198" mass="21877">MQRNILILSLVLLALLSGCGRSAPTRYFLLESALDPVKADSLPSKNLRVAQVTVPDYLDRNSIVSRVNGQTELVVSQFHAWAEPVAHGVRRVVQEVLTPPMLAAGFNVLAAGDDTRADYVLLIDLQRLDGNFDSCAVLEARWTLKNRHDDVIARGIYADAEAVNGKTYDTLTAAESRMVRRMAEHLGNRLPELTRSKP</sequence>
<dbReference type="SUPFAM" id="SSF159594">
    <property type="entry name" value="XCC0632-like"/>
    <property type="match status" value="1"/>
</dbReference>
<gene>
    <name evidence="2" type="ORF">DDIC_08760</name>
</gene>
<dbReference type="Proteomes" id="UP000297065">
    <property type="component" value="Chromosome"/>
</dbReference>
<dbReference type="AlphaFoldDB" id="A0A4P7UM79"/>
<evidence type="ECO:0000313" key="2">
    <source>
        <dbReference type="EMBL" id="QCC85964.1"/>
    </source>
</evidence>
<reference evidence="2 3" key="1">
    <citation type="submission" date="2019-02" db="EMBL/GenBank/DDBJ databases">
        <title>Complete Genome Sequence of Desulfovibrio desulfuricans IC1, a Sulfonate Utilizing Anaerobe.</title>
        <authorList>
            <person name="Day L.A."/>
            <person name="De Leon K.B."/>
            <person name="Wall J.D."/>
        </authorList>
    </citation>
    <scope>NUCLEOTIDE SEQUENCE [LARGE SCALE GENOMIC DNA]</scope>
    <source>
        <strain evidence="2 3">IC1</strain>
    </source>
</reference>
<protein>
    <submittedName>
        <fullName evidence="2">Membrane integrity-associated transporter subunit PqiC</fullName>
    </submittedName>
</protein>
<name>A0A4P7UM79_DESDE</name>
<dbReference type="InterPro" id="IPR005586">
    <property type="entry name" value="ABC_trans_aux"/>
</dbReference>
<evidence type="ECO:0000259" key="1">
    <source>
        <dbReference type="Pfam" id="PF03886"/>
    </source>
</evidence>
<evidence type="ECO:0000313" key="3">
    <source>
        <dbReference type="Proteomes" id="UP000297065"/>
    </source>
</evidence>
<dbReference type="PROSITE" id="PS51257">
    <property type="entry name" value="PROKAR_LIPOPROTEIN"/>
    <property type="match status" value="1"/>
</dbReference>
<feature type="domain" description="ABC-type transport auxiliary lipoprotein component" evidence="1">
    <location>
        <begin position="31"/>
        <end position="185"/>
    </location>
</feature>
<dbReference type="EMBL" id="CP036295">
    <property type="protein sequence ID" value="QCC85964.1"/>
    <property type="molecule type" value="Genomic_DNA"/>
</dbReference>
<organism evidence="2 3">
    <name type="scientific">Desulfovibrio desulfuricans</name>
    <dbReference type="NCBI Taxonomy" id="876"/>
    <lineage>
        <taxon>Bacteria</taxon>
        <taxon>Pseudomonadati</taxon>
        <taxon>Thermodesulfobacteriota</taxon>
        <taxon>Desulfovibrionia</taxon>
        <taxon>Desulfovibrionales</taxon>
        <taxon>Desulfovibrionaceae</taxon>
        <taxon>Desulfovibrio</taxon>
    </lineage>
</organism>